<sequence length="210" mass="22809">MGAAGGSAQREYERRRAKDEARLRERWGRFGGVAVALAGERQSTAAWGVGAAGEVAVGRCLDGLVSSQIRVLHDRRIPRSRANIDHLVVTPAGVWVVDTKRYKGRPELRVEGGIIGPRVELLRVGGRDQTKLLEGVQRQVEVVRAVVGATPVFGALCFVEADWPLFGGSFEARGVQVLWPKKLAERLTAAEGVVDVELTLAHLARNFRAA</sequence>
<reference evidence="2 3" key="1">
    <citation type="submission" date="2019-12" db="EMBL/GenBank/DDBJ databases">
        <authorList>
            <person name="Kim Y.S."/>
        </authorList>
    </citation>
    <scope>NUCLEOTIDE SEQUENCE [LARGE SCALE GENOMIC DNA]</scope>
    <source>
        <strain evidence="2 3">MMS17-SY077</strain>
    </source>
</reference>
<organism evidence="2 3">
    <name type="scientific">Agromyces seonyuensis</name>
    <dbReference type="NCBI Taxonomy" id="2662446"/>
    <lineage>
        <taxon>Bacteria</taxon>
        <taxon>Bacillati</taxon>
        <taxon>Actinomycetota</taxon>
        <taxon>Actinomycetes</taxon>
        <taxon>Micrococcales</taxon>
        <taxon>Microbacteriaceae</taxon>
        <taxon>Agromyces</taxon>
    </lineage>
</organism>
<dbReference type="RefSeq" id="WP_160424892.1">
    <property type="nucleotide sequence ID" value="NZ_WSTA01000045.1"/>
</dbReference>
<gene>
    <name evidence="2" type="ORF">GB864_10770</name>
</gene>
<proteinExistence type="predicted"/>
<name>A0A6I4NXI8_9MICO</name>
<dbReference type="AlphaFoldDB" id="A0A6I4NXI8"/>
<protein>
    <submittedName>
        <fullName evidence="2">NERD domain-containing protein</fullName>
    </submittedName>
</protein>
<dbReference type="Proteomes" id="UP000438182">
    <property type="component" value="Unassembled WGS sequence"/>
</dbReference>
<comment type="caution">
    <text evidence="2">The sequence shown here is derived from an EMBL/GenBank/DDBJ whole genome shotgun (WGS) entry which is preliminary data.</text>
</comment>
<dbReference type="InterPro" id="IPR011528">
    <property type="entry name" value="NERD"/>
</dbReference>
<keyword evidence="3" id="KW-1185">Reference proteome</keyword>
<evidence type="ECO:0000313" key="3">
    <source>
        <dbReference type="Proteomes" id="UP000438182"/>
    </source>
</evidence>
<evidence type="ECO:0000313" key="2">
    <source>
        <dbReference type="EMBL" id="MWB99026.1"/>
    </source>
</evidence>
<evidence type="ECO:0000259" key="1">
    <source>
        <dbReference type="PROSITE" id="PS50965"/>
    </source>
</evidence>
<accession>A0A6I4NXI8</accession>
<dbReference type="Pfam" id="PF08378">
    <property type="entry name" value="NERD"/>
    <property type="match status" value="1"/>
</dbReference>
<feature type="domain" description="NERD" evidence="1">
    <location>
        <begin position="49"/>
        <end position="166"/>
    </location>
</feature>
<dbReference type="EMBL" id="WSTA01000045">
    <property type="protein sequence ID" value="MWB99026.1"/>
    <property type="molecule type" value="Genomic_DNA"/>
</dbReference>
<dbReference type="PROSITE" id="PS50965">
    <property type="entry name" value="NERD"/>
    <property type="match status" value="1"/>
</dbReference>